<evidence type="ECO:0000313" key="2">
    <source>
        <dbReference type="Proteomes" id="UP000037136"/>
    </source>
</evidence>
<comment type="caution">
    <text evidence="1">The sequence shown here is derived from an EMBL/GenBank/DDBJ whole genome shotgun (WGS) entry which is preliminary data.</text>
</comment>
<dbReference type="AlphaFoldDB" id="A0A2A9P7F2"/>
<accession>A0A2A9P7F2</accession>
<evidence type="ECO:0000313" key="1">
    <source>
        <dbReference type="EMBL" id="PFH57359.1"/>
    </source>
</evidence>
<keyword evidence="2" id="KW-1185">Reference proteome</keyword>
<protein>
    <submittedName>
        <fullName evidence="1">Uncharacterized protein</fullName>
    </submittedName>
</protein>
<gene>
    <name evidence="1" type="ORF">XA68_15163</name>
</gene>
<proteinExistence type="predicted"/>
<dbReference type="EMBL" id="LAZP02000419">
    <property type="protein sequence ID" value="PFH57359.1"/>
    <property type="molecule type" value="Genomic_DNA"/>
</dbReference>
<name>A0A2A9P7F2_OPHUN</name>
<reference evidence="1 2" key="1">
    <citation type="journal article" date="2015" name="BMC Genomics">
        <title>Gene expression during zombie ant biting behavior reflects the complexity underlying fungal parasitic behavioral manipulation.</title>
        <authorList>
            <person name="de Bekker C."/>
            <person name="Ohm R.A."/>
            <person name="Loreto R.G."/>
            <person name="Sebastian A."/>
            <person name="Albert I."/>
            <person name="Merrow M."/>
            <person name="Brachmann A."/>
            <person name="Hughes D.P."/>
        </authorList>
    </citation>
    <scope>NUCLEOTIDE SEQUENCE [LARGE SCALE GENOMIC DNA]</scope>
    <source>
        <strain evidence="1 2">SC16a</strain>
    </source>
</reference>
<organism evidence="1 2">
    <name type="scientific">Ophiocordyceps unilateralis</name>
    <name type="common">Zombie-ant fungus</name>
    <name type="synonym">Torrubia unilateralis</name>
    <dbReference type="NCBI Taxonomy" id="268505"/>
    <lineage>
        <taxon>Eukaryota</taxon>
        <taxon>Fungi</taxon>
        <taxon>Dikarya</taxon>
        <taxon>Ascomycota</taxon>
        <taxon>Pezizomycotina</taxon>
        <taxon>Sordariomycetes</taxon>
        <taxon>Hypocreomycetidae</taxon>
        <taxon>Hypocreales</taxon>
        <taxon>Ophiocordycipitaceae</taxon>
        <taxon>Ophiocordyceps</taxon>
    </lineage>
</organism>
<dbReference type="Proteomes" id="UP000037136">
    <property type="component" value="Unassembled WGS sequence"/>
</dbReference>
<sequence>MQPEKAKANSKSTDTPSMQASLDHTGFAYLLGGPDDAMTRQHRAYDHTWYNILPPCVTAELARGSVNTMW</sequence>
<reference evidence="1 2" key="2">
    <citation type="journal article" date="2017" name="Sci. Rep.">
        <title>Ant-infecting Ophiocordyceps genomes reveal a high diversity of potential behavioral manipulation genes and a possible major role for enterotoxins.</title>
        <authorList>
            <person name="de Bekker C."/>
            <person name="Ohm R.A."/>
            <person name="Evans H.C."/>
            <person name="Brachmann A."/>
            <person name="Hughes D.P."/>
        </authorList>
    </citation>
    <scope>NUCLEOTIDE SEQUENCE [LARGE SCALE GENOMIC DNA]</scope>
    <source>
        <strain evidence="1 2">SC16a</strain>
    </source>
</reference>